<dbReference type="AlphaFoldDB" id="A0AAP2DKC4"/>
<dbReference type="GO" id="GO:0030246">
    <property type="term" value="F:carbohydrate binding"/>
    <property type="evidence" value="ECO:0007669"/>
    <property type="project" value="InterPro"/>
</dbReference>
<gene>
    <name evidence="4" type="ORF">KK083_12440</name>
</gene>
<dbReference type="RefSeq" id="WP_254163563.1">
    <property type="nucleotide sequence ID" value="NZ_JAHESF010000010.1"/>
</dbReference>
<evidence type="ECO:0000259" key="2">
    <source>
        <dbReference type="Pfam" id="PF06452"/>
    </source>
</evidence>
<proteinExistence type="predicted"/>
<evidence type="ECO:0000259" key="3">
    <source>
        <dbReference type="Pfam" id="PF19313"/>
    </source>
</evidence>
<dbReference type="Proteomes" id="UP001319200">
    <property type="component" value="Unassembled WGS sequence"/>
</dbReference>
<evidence type="ECO:0000313" key="4">
    <source>
        <dbReference type="EMBL" id="MBT1697691.1"/>
    </source>
</evidence>
<evidence type="ECO:0000256" key="1">
    <source>
        <dbReference type="SAM" id="SignalP"/>
    </source>
</evidence>
<feature type="chain" id="PRO_5042909140" evidence="1">
    <location>
        <begin position="21"/>
        <end position="880"/>
    </location>
</feature>
<dbReference type="CDD" id="cd09618">
    <property type="entry name" value="CBM9_like_2"/>
    <property type="match status" value="1"/>
</dbReference>
<keyword evidence="5" id="KW-1185">Reference proteome</keyword>
<dbReference type="InterPro" id="IPR045670">
    <property type="entry name" value="DUF5916"/>
</dbReference>
<dbReference type="InterPro" id="IPR010502">
    <property type="entry name" value="Carb-bd_dom_fam9"/>
</dbReference>
<sequence>MTLNPLIAGLLIGCSHLLLAQAPDTLKSYTTAHVQGEPPHIDGQLNDAAWQQVPWGGGDFKQIFPNKNKPASVKTLFKILYDAKNLYVAFKCYDPEPDKIVSRMSRRDGFEGDWVEINIDSYYDKRTAFSFTPSVSGVKGDQYVSNNGDIWDNSWDPIWYLKTSIDAEGWVAELRIPLSQLRFANKPELIWGLQIQRNFFRNQENSVWQYIPPEIGGWVHLFGDLKGIKGIKPQKQLEIQPYVLAKTETFAEEEGNPFRTGHASAVDVGLDAKIGITSDITLDLTVNPDFGQVEADPSQVNLSAFELFFQERRPFFIEGNNILDFPLNPWFNSNNIFYSRRIGRTPQTPAETDPEDDDDDVTEHTQVIRQTTILGAAKLTGKNKKGFSWGLLETVTAPEFAKTDSLGVRGRQIVEPTTNYFVARAQQDINKGNTVVGGIFTAVNRDIKDQRLRWLHDDAYTGGLDLVHHWKARTYYVNARTFTSHVRGSAEAITSTQRSSERYFQRPDNDHATVDEQRRSLTGTGGTLVIGKKNGNLISDLGLAYSSPALELNDVGFLAQTDNITQWWWMQYRVQEIRGFARWQRYNVNQSAEWDFDRRNLNEWYNLNAHVQFKNFWRLSMGSTYQVRRASNADLRGGPALRYPGSLDYWIFATTDSRKKFYVVVNPQWQWGFEHYLRSANLDFEFVYRPVNALNISLAPSLGFNNNQMQYVATSDVNGENRYVVGEIDQTTARLTMRLTYMITPNLSLQYYGQPFGTSGKYDRFKYITNSTARAYTSRYEQISSHWLTPDEDEYQVDENSDLVADYNFDKPDFNFGQFRSNMVMRWEYIPGSTFFLVWTTERNGEFYDQSGPLYERYRFNFSEKPYNIFLLKFTYRFVL</sequence>
<dbReference type="EMBL" id="JAHESF010000010">
    <property type="protein sequence ID" value="MBT1697691.1"/>
    <property type="molecule type" value="Genomic_DNA"/>
</dbReference>
<protein>
    <submittedName>
        <fullName evidence="4">Carbohydrate binding family 9 domain-containing protein</fullName>
    </submittedName>
</protein>
<dbReference type="GO" id="GO:0016052">
    <property type="term" value="P:carbohydrate catabolic process"/>
    <property type="evidence" value="ECO:0007669"/>
    <property type="project" value="InterPro"/>
</dbReference>
<name>A0AAP2DKC4_9BACT</name>
<dbReference type="GO" id="GO:0004553">
    <property type="term" value="F:hydrolase activity, hydrolyzing O-glycosyl compounds"/>
    <property type="evidence" value="ECO:0007669"/>
    <property type="project" value="InterPro"/>
</dbReference>
<feature type="domain" description="DUF5916" evidence="3">
    <location>
        <begin position="236"/>
        <end position="876"/>
    </location>
</feature>
<dbReference type="Pfam" id="PF06452">
    <property type="entry name" value="CBM9_1"/>
    <property type="match status" value="1"/>
</dbReference>
<evidence type="ECO:0000313" key="5">
    <source>
        <dbReference type="Proteomes" id="UP001319200"/>
    </source>
</evidence>
<comment type="caution">
    <text evidence="4">The sequence shown here is derived from an EMBL/GenBank/DDBJ whole genome shotgun (WGS) entry which is preliminary data.</text>
</comment>
<feature type="signal peptide" evidence="1">
    <location>
        <begin position="1"/>
        <end position="20"/>
    </location>
</feature>
<dbReference type="Pfam" id="PF19313">
    <property type="entry name" value="DUF5916"/>
    <property type="match status" value="1"/>
</dbReference>
<feature type="domain" description="Carbohydrate-binding" evidence="2">
    <location>
        <begin position="41"/>
        <end position="198"/>
    </location>
</feature>
<keyword evidence="1" id="KW-0732">Signal</keyword>
<reference evidence="4 5" key="1">
    <citation type="submission" date="2021-05" db="EMBL/GenBank/DDBJ databases">
        <title>A Polyphasic approach of four new species of the genus Ohtaekwangia: Ohtaekwangia histidinii sp. nov., Ohtaekwangia cretensis sp. nov., Ohtaekwangia indiensis sp. nov., Ohtaekwangia reichenbachii sp. nov. from diverse environment.</title>
        <authorList>
            <person name="Octaviana S."/>
        </authorList>
    </citation>
    <scope>NUCLEOTIDE SEQUENCE [LARGE SCALE GENOMIC DNA]</scope>
    <source>
        <strain evidence="4 5">PWU4</strain>
    </source>
</reference>
<dbReference type="SUPFAM" id="SSF49344">
    <property type="entry name" value="CBD9-like"/>
    <property type="match status" value="1"/>
</dbReference>
<accession>A0AAP2DKC4</accession>
<organism evidence="4 5">
    <name type="scientific">Chryseosolibacter histidini</name>
    <dbReference type="NCBI Taxonomy" id="2782349"/>
    <lineage>
        <taxon>Bacteria</taxon>
        <taxon>Pseudomonadati</taxon>
        <taxon>Bacteroidota</taxon>
        <taxon>Cytophagia</taxon>
        <taxon>Cytophagales</taxon>
        <taxon>Chryseotaleaceae</taxon>
        <taxon>Chryseosolibacter</taxon>
    </lineage>
</organism>
<dbReference type="Gene3D" id="2.60.40.1190">
    <property type="match status" value="1"/>
</dbReference>